<dbReference type="SUPFAM" id="SSF57938">
    <property type="entry name" value="DnaJ/Hsp40 cysteine-rich domain"/>
    <property type="match status" value="1"/>
</dbReference>
<evidence type="ECO:0000256" key="1">
    <source>
        <dbReference type="SAM" id="MobiDB-lite"/>
    </source>
</evidence>
<dbReference type="AlphaFoldDB" id="A0A1E7K5Q9"/>
<name>A0A1E7K5Q9_9ACTN</name>
<protein>
    <submittedName>
        <fullName evidence="2">Uncharacterized protein</fullName>
    </submittedName>
</protein>
<dbReference type="Proteomes" id="UP000175829">
    <property type="component" value="Unassembled WGS sequence"/>
</dbReference>
<dbReference type="RefSeq" id="WP_069992191.1">
    <property type="nucleotide sequence ID" value="NZ_LJGV01000022.1"/>
</dbReference>
<proteinExistence type="predicted"/>
<dbReference type="EMBL" id="LJGV01000022">
    <property type="protein sequence ID" value="OEU99267.1"/>
    <property type="molecule type" value="Genomic_DNA"/>
</dbReference>
<comment type="caution">
    <text evidence="2">The sequence shown here is derived from an EMBL/GenBank/DDBJ whole genome shotgun (WGS) entry which is preliminary data.</text>
</comment>
<reference evidence="2 3" key="1">
    <citation type="journal article" date="2016" name="Front. Microbiol.">
        <title>Comparative Genomics Analysis of Streptomyces Species Reveals Their Adaptation to the Marine Environment and Their Diversity at the Genomic Level.</title>
        <authorList>
            <person name="Tian X."/>
            <person name="Zhang Z."/>
            <person name="Yang T."/>
            <person name="Chen M."/>
            <person name="Li J."/>
            <person name="Chen F."/>
            <person name="Yang J."/>
            <person name="Li W."/>
            <person name="Zhang B."/>
            <person name="Zhang Z."/>
            <person name="Wu J."/>
            <person name="Zhang C."/>
            <person name="Long L."/>
            <person name="Xiao J."/>
        </authorList>
    </citation>
    <scope>NUCLEOTIDE SEQUENCE [LARGE SCALE GENOMIC DNA]</scope>
    <source>
        <strain evidence="2 3">SCSIO M10379</strain>
    </source>
</reference>
<accession>A0A1E7K5Q9</accession>
<sequence>MLLASTGLILLTLAGYAALCALQPFAVCRKCSGTGLRDTRRRSLKLCRRCHGDRYRLRAGRRLANTSRSLHRDGTRPDPTPGKETLPWQ</sequence>
<evidence type="ECO:0000313" key="3">
    <source>
        <dbReference type="Proteomes" id="UP000175829"/>
    </source>
</evidence>
<organism evidence="2 3">
    <name type="scientific">Streptomyces qinglanensis</name>
    <dbReference type="NCBI Taxonomy" id="943816"/>
    <lineage>
        <taxon>Bacteria</taxon>
        <taxon>Bacillati</taxon>
        <taxon>Actinomycetota</taxon>
        <taxon>Actinomycetes</taxon>
        <taxon>Kitasatosporales</taxon>
        <taxon>Streptomycetaceae</taxon>
        <taxon>Streptomyces</taxon>
    </lineage>
</organism>
<feature type="region of interest" description="Disordered" evidence="1">
    <location>
        <begin position="62"/>
        <end position="89"/>
    </location>
</feature>
<dbReference type="InterPro" id="IPR036410">
    <property type="entry name" value="HSP_DnaJ_Cys-rich_dom_sf"/>
</dbReference>
<gene>
    <name evidence="2" type="ORF">AN217_17245</name>
</gene>
<evidence type="ECO:0000313" key="2">
    <source>
        <dbReference type="EMBL" id="OEU99267.1"/>
    </source>
</evidence>
<dbReference type="PATRIC" id="fig|943816.4.peg.2927"/>